<dbReference type="Proteomes" id="UP000291116">
    <property type="component" value="Unassembled WGS sequence"/>
</dbReference>
<dbReference type="GO" id="GO:0005886">
    <property type="term" value="C:plasma membrane"/>
    <property type="evidence" value="ECO:0007669"/>
    <property type="project" value="TreeGrafter"/>
</dbReference>
<dbReference type="InterPro" id="IPR023298">
    <property type="entry name" value="ATPase_P-typ_TM_dom_sf"/>
</dbReference>
<evidence type="ECO:0000256" key="1">
    <source>
        <dbReference type="SAM" id="Phobius"/>
    </source>
</evidence>
<dbReference type="PANTHER" id="PTHR24092:SF218">
    <property type="entry name" value="PHOSPHOLIPID-TRANSPORTING ATPASE"/>
    <property type="match status" value="1"/>
</dbReference>
<keyword evidence="1" id="KW-0812">Transmembrane</keyword>
<dbReference type="GO" id="GO:0140326">
    <property type="term" value="F:ATPase-coupled intramembrane lipid transporter activity"/>
    <property type="evidence" value="ECO:0007669"/>
    <property type="project" value="TreeGrafter"/>
</dbReference>
<evidence type="ECO:0000313" key="3">
    <source>
        <dbReference type="EMBL" id="VEU34696.1"/>
    </source>
</evidence>
<proteinExistence type="predicted"/>
<protein>
    <recommendedName>
        <fullName evidence="2">P-type ATPase N-terminal domain-containing protein</fullName>
    </recommendedName>
</protein>
<reference evidence="3 4" key="1">
    <citation type="submission" date="2019-01" db="EMBL/GenBank/DDBJ databases">
        <authorList>
            <person name="Ferrante I. M."/>
        </authorList>
    </citation>
    <scope>NUCLEOTIDE SEQUENCE [LARGE SCALE GENOMIC DNA]</scope>
    <source>
        <strain evidence="3 4">B856</strain>
    </source>
</reference>
<feature type="domain" description="P-type ATPase N-terminal" evidence="2">
    <location>
        <begin position="39"/>
        <end position="79"/>
    </location>
</feature>
<accession>A0A448YY52</accession>
<sequence length="454" mass="50334">MPSPSSESNRRRSSHIVKVKEEDGSERSLLAGVPDHTRCDNTLITSKYTILNFLPKNIRNQFRRFANMYFLVVGLVMFVGTRYPQLYASAFSPYTTWGPLMLFVSISIVMEGIADKKRHVSDHKTNTDRCIVLENETADTKPVSESVRDAMNRSMINVSKKNRQASARAENSALDDIPWPSVDIPAVGGMHTEAIFRPIHRKDIRQGHLVVVRNREMIPADMVLVASSGDRGCAYIETSSIDGETNLKLRVSAKHKTDPSYSKPLETINEAVQRIAGFTAAGCQSGESSDRIAELITEAPNAHINTFAGVLKFPSLLTTIDEEDPENPPLAGAGSVKRELPLGAEHLLLRGAVLRNTEWAIGITCFTGTDTKLSQNTIETPSKMSQLDLITNKCVLVMILVELICISYLSTMAVLVNENQIDTLWYVGRKVESETNNTWPYLPDLQAPDWATKG</sequence>
<organism evidence="3 4">
    <name type="scientific">Pseudo-nitzschia multistriata</name>
    <dbReference type="NCBI Taxonomy" id="183589"/>
    <lineage>
        <taxon>Eukaryota</taxon>
        <taxon>Sar</taxon>
        <taxon>Stramenopiles</taxon>
        <taxon>Ochrophyta</taxon>
        <taxon>Bacillariophyta</taxon>
        <taxon>Bacillariophyceae</taxon>
        <taxon>Bacillariophycidae</taxon>
        <taxon>Bacillariales</taxon>
        <taxon>Bacillariaceae</taxon>
        <taxon>Pseudo-nitzschia</taxon>
    </lineage>
</organism>
<keyword evidence="4" id="KW-1185">Reference proteome</keyword>
<dbReference type="GO" id="GO:0045332">
    <property type="term" value="P:phospholipid translocation"/>
    <property type="evidence" value="ECO:0007669"/>
    <property type="project" value="TreeGrafter"/>
</dbReference>
<dbReference type="PANTHER" id="PTHR24092">
    <property type="entry name" value="PROBABLE PHOSPHOLIPID-TRANSPORTING ATPASE"/>
    <property type="match status" value="1"/>
</dbReference>
<dbReference type="EMBL" id="CAACVS010000037">
    <property type="protein sequence ID" value="VEU34696.1"/>
    <property type="molecule type" value="Genomic_DNA"/>
</dbReference>
<dbReference type="SUPFAM" id="SSF81665">
    <property type="entry name" value="Calcium ATPase, transmembrane domain M"/>
    <property type="match status" value="1"/>
</dbReference>
<dbReference type="Gene3D" id="2.70.150.10">
    <property type="entry name" value="Calcium-transporting ATPase, cytoplasmic transduction domain A"/>
    <property type="match status" value="1"/>
</dbReference>
<keyword evidence="1" id="KW-0472">Membrane</keyword>
<dbReference type="InterPro" id="IPR032631">
    <property type="entry name" value="P-type_ATPase_N"/>
</dbReference>
<gene>
    <name evidence="3" type="ORF">PSNMU_V1.4_AUG-EV-PASAV3_0014240</name>
</gene>
<evidence type="ECO:0000259" key="2">
    <source>
        <dbReference type="Pfam" id="PF16209"/>
    </source>
</evidence>
<dbReference type="OrthoDB" id="377733at2759"/>
<feature type="transmembrane region" description="Helical" evidence="1">
    <location>
        <begin position="65"/>
        <end position="84"/>
    </location>
</feature>
<feature type="transmembrane region" description="Helical" evidence="1">
    <location>
        <begin position="394"/>
        <end position="416"/>
    </location>
</feature>
<dbReference type="Pfam" id="PF16209">
    <property type="entry name" value="PhoLip_ATPase_N"/>
    <property type="match status" value="1"/>
</dbReference>
<evidence type="ECO:0000313" key="4">
    <source>
        <dbReference type="Proteomes" id="UP000291116"/>
    </source>
</evidence>
<keyword evidence="1" id="KW-1133">Transmembrane helix</keyword>
<dbReference type="SUPFAM" id="SSF81653">
    <property type="entry name" value="Calcium ATPase, transduction domain A"/>
    <property type="match status" value="1"/>
</dbReference>
<dbReference type="AlphaFoldDB" id="A0A448YY52"/>
<dbReference type="InterPro" id="IPR008250">
    <property type="entry name" value="ATPase_P-typ_transduc_dom_A_sf"/>
</dbReference>
<feature type="transmembrane region" description="Helical" evidence="1">
    <location>
        <begin position="96"/>
        <end position="114"/>
    </location>
</feature>
<name>A0A448YY52_9STRA</name>